<dbReference type="EMBL" id="JACASE010000006">
    <property type="protein sequence ID" value="KAF6457122.1"/>
    <property type="molecule type" value="Genomic_DNA"/>
</dbReference>
<proteinExistence type="predicted"/>
<organism evidence="2 3">
    <name type="scientific">Rousettus aegyptiacus</name>
    <name type="common">Egyptian fruit bat</name>
    <name type="synonym">Pteropus aegyptiacus</name>
    <dbReference type="NCBI Taxonomy" id="9407"/>
    <lineage>
        <taxon>Eukaryota</taxon>
        <taxon>Metazoa</taxon>
        <taxon>Chordata</taxon>
        <taxon>Craniata</taxon>
        <taxon>Vertebrata</taxon>
        <taxon>Euteleostomi</taxon>
        <taxon>Mammalia</taxon>
        <taxon>Eutheria</taxon>
        <taxon>Laurasiatheria</taxon>
        <taxon>Chiroptera</taxon>
        <taxon>Yinpterochiroptera</taxon>
        <taxon>Pteropodoidea</taxon>
        <taxon>Pteropodidae</taxon>
        <taxon>Rousettinae</taxon>
        <taxon>Rousettus</taxon>
    </lineage>
</organism>
<sequence length="120" mass="12488">MEPGVLTGIGGDAVSYPPLDFWGPAYESLQSRRAVDDVCLGRILHLPSIPPPPAAASPLNAGEPEPEPRLALRLPQHPRPPQSPYVTSDCPITAAPAHIKGAGFPRATPPGCPEGSQSVS</sequence>
<evidence type="ECO:0000313" key="3">
    <source>
        <dbReference type="Proteomes" id="UP000593571"/>
    </source>
</evidence>
<protein>
    <submittedName>
        <fullName evidence="2">Uncharacterized protein</fullName>
    </submittedName>
</protein>
<evidence type="ECO:0000256" key="1">
    <source>
        <dbReference type="SAM" id="MobiDB-lite"/>
    </source>
</evidence>
<accession>A0A7J8GCA5</accession>
<dbReference type="Proteomes" id="UP000593571">
    <property type="component" value="Unassembled WGS sequence"/>
</dbReference>
<gene>
    <name evidence="2" type="ORF">HJG63_011680</name>
</gene>
<name>A0A7J8GCA5_ROUAE</name>
<dbReference type="AlphaFoldDB" id="A0A7J8GCA5"/>
<keyword evidence="3" id="KW-1185">Reference proteome</keyword>
<reference evidence="2 3" key="1">
    <citation type="journal article" date="2020" name="Nature">
        <title>Six reference-quality genomes reveal evolution of bat adaptations.</title>
        <authorList>
            <person name="Jebb D."/>
            <person name="Huang Z."/>
            <person name="Pippel M."/>
            <person name="Hughes G.M."/>
            <person name="Lavrichenko K."/>
            <person name="Devanna P."/>
            <person name="Winkler S."/>
            <person name="Jermiin L.S."/>
            <person name="Skirmuntt E.C."/>
            <person name="Katzourakis A."/>
            <person name="Burkitt-Gray L."/>
            <person name="Ray D.A."/>
            <person name="Sullivan K.A.M."/>
            <person name="Roscito J.G."/>
            <person name="Kirilenko B.M."/>
            <person name="Davalos L.M."/>
            <person name="Corthals A.P."/>
            <person name="Power M.L."/>
            <person name="Jones G."/>
            <person name="Ransome R.D."/>
            <person name="Dechmann D.K.N."/>
            <person name="Locatelli A.G."/>
            <person name="Puechmaille S.J."/>
            <person name="Fedrigo O."/>
            <person name="Jarvis E.D."/>
            <person name="Hiller M."/>
            <person name="Vernes S.C."/>
            <person name="Myers E.W."/>
            <person name="Teeling E.C."/>
        </authorList>
    </citation>
    <scope>NUCLEOTIDE SEQUENCE [LARGE SCALE GENOMIC DNA]</scope>
    <source>
        <strain evidence="2">MRouAeg1</strain>
        <tissue evidence="2">Muscle</tissue>
    </source>
</reference>
<feature type="region of interest" description="Disordered" evidence="1">
    <location>
        <begin position="49"/>
        <end position="120"/>
    </location>
</feature>
<evidence type="ECO:0000313" key="2">
    <source>
        <dbReference type="EMBL" id="KAF6457122.1"/>
    </source>
</evidence>
<comment type="caution">
    <text evidence="2">The sequence shown here is derived from an EMBL/GenBank/DDBJ whole genome shotgun (WGS) entry which is preliminary data.</text>
</comment>